<sequence>MLNQNLVRRGLVVALLAASAPAAYAQQYVERELTVGASSACVPFFSTTQARYSATGMRNAGTSQFYASCSAQAGWGGDHDSGSRKVDIVARNLTDAPVKVSCTLRPGYVEGSSTSQGSFPQSYTIPAGAQHWFEWYRSSMWPESPELYIANPNFTCTVPAGVEITHLNLYMYENVGN</sequence>
<reference evidence="2 3" key="1">
    <citation type="submission" date="2023-04" db="EMBL/GenBank/DDBJ databases">
        <title>Luteimonas sp. M1R5S18.</title>
        <authorList>
            <person name="Sun J.-Q."/>
        </authorList>
    </citation>
    <scope>NUCLEOTIDE SEQUENCE [LARGE SCALE GENOMIC DNA]</scope>
    <source>
        <strain evidence="2 3">M1R5S18</strain>
    </source>
</reference>
<comment type="caution">
    <text evidence="2">The sequence shown here is derived from an EMBL/GenBank/DDBJ whole genome shotgun (WGS) entry which is preliminary data.</text>
</comment>
<feature type="chain" id="PRO_5047256164" description="Secreted protein" evidence="1">
    <location>
        <begin position="26"/>
        <end position="177"/>
    </location>
</feature>
<name>A0ABT6JPD5_9GAMM</name>
<dbReference type="Proteomes" id="UP001156831">
    <property type="component" value="Unassembled WGS sequence"/>
</dbReference>
<protein>
    <recommendedName>
        <fullName evidence="4">Secreted protein</fullName>
    </recommendedName>
</protein>
<dbReference type="EMBL" id="JARXRN010000028">
    <property type="protein sequence ID" value="MDH5831961.1"/>
    <property type="molecule type" value="Genomic_DNA"/>
</dbReference>
<dbReference type="RefSeq" id="WP_280602907.1">
    <property type="nucleotide sequence ID" value="NZ_JARXRN010000028.1"/>
</dbReference>
<keyword evidence="3" id="KW-1185">Reference proteome</keyword>
<evidence type="ECO:0000256" key="1">
    <source>
        <dbReference type="SAM" id="SignalP"/>
    </source>
</evidence>
<evidence type="ECO:0000313" key="3">
    <source>
        <dbReference type="Proteomes" id="UP001156831"/>
    </source>
</evidence>
<gene>
    <name evidence="2" type="ORF">QFW80_15700</name>
</gene>
<proteinExistence type="predicted"/>
<keyword evidence="1" id="KW-0732">Signal</keyword>
<accession>A0ABT6JPD5</accession>
<organism evidence="2 3">
    <name type="scientific">Luteimonas rhizosphaericola</name>
    <dbReference type="NCBI Taxonomy" id="3042024"/>
    <lineage>
        <taxon>Bacteria</taxon>
        <taxon>Pseudomonadati</taxon>
        <taxon>Pseudomonadota</taxon>
        <taxon>Gammaproteobacteria</taxon>
        <taxon>Lysobacterales</taxon>
        <taxon>Lysobacteraceae</taxon>
        <taxon>Luteimonas</taxon>
    </lineage>
</organism>
<evidence type="ECO:0000313" key="2">
    <source>
        <dbReference type="EMBL" id="MDH5831961.1"/>
    </source>
</evidence>
<feature type="signal peptide" evidence="1">
    <location>
        <begin position="1"/>
        <end position="25"/>
    </location>
</feature>
<evidence type="ECO:0008006" key="4">
    <source>
        <dbReference type="Google" id="ProtNLM"/>
    </source>
</evidence>